<dbReference type="EMBL" id="JAANIT010003360">
    <property type="protein sequence ID" value="KAG1534263.1"/>
    <property type="molecule type" value="Genomic_DNA"/>
</dbReference>
<dbReference type="OrthoDB" id="2280160at2759"/>
<protein>
    <submittedName>
        <fullName evidence="1">Uncharacterized protein</fullName>
    </submittedName>
</protein>
<accession>A0A9P6XX09</accession>
<evidence type="ECO:0000313" key="2">
    <source>
        <dbReference type="Proteomes" id="UP000717996"/>
    </source>
</evidence>
<proteinExistence type="predicted"/>
<dbReference type="AlphaFoldDB" id="A0A9P6XX09"/>
<dbReference type="Proteomes" id="UP000717996">
    <property type="component" value="Unassembled WGS sequence"/>
</dbReference>
<name>A0A9P6XX09_RHIOR</name>
<comment type="caution">
    <text evidence="1">The sequence shown here is derived from an EMBL/GenBank/DDBJ whole genome shotgun (WGS) entry which is preliminary data.</text>
</comment>
<evidence type="ECO:0000313" key="1">
    <source>
        <dbReference type="EMBL" id="KAG1534263.1"/>
    </source>
</evidence>
<gene>
    <name evidence="1" type="ORF">G6F51_012193</name>
</gene>
<reference evidence="1" key="1">
    <citation type="journal article" date="2020" name="Microb. Genom.">
        <title>Genetic diversity of clinical and environmental Mucorales isolates obtained from an investigation of mucormycosis cases among solid organ transplant recipients.</title>
        <authorList>
            <person name="Nguyen M.H."/>
            <person name="Kaul D."/>
            <person name="Muto C."/>
            <person name="Cheng S.J."/>
            <person name="Richter R.A."/>
            <person name="Bruno V.M."/>
            <person name="Liu G."/>
            <person name="Beyhan S."/>
            <person name="Sundermann A.J."/>
            <person name="Mounaud S."/>
            <person name="Pasculle A.W."/>
            <person name="Nierman W.C."/>
            <person name="Driscoll E."/>
            <person name="Cumbie R."/>
            <person name="Clancy C.J."/>
            <person name="Dupont C.L."/>
        </authorList>
    </citation>
    <scope>NUCLEOTIDE SEQUENCE</scope>
    <source>
        <strain evidence="1">GL16</strain>
    </source>
</reference>
<organism evidence="1 2">
    <name type="scientific">Rhizopus oryzae</name>
    <name type="common">Mucormycosis agent</name>
    <name type="synonym">Rhizopus arrhizus var. delemar</name>
    <dbReference type="NCBI Taxonomy" id="64495"/>
    <lineage>
        <taxon>Eukaryota</taxon>
        <taxon>Fungi</taxon>
        <taxon>Fungi incertae sedis</taxon>
        <taxon>Mucoromycota</taxon>
        <taxon>Mucoromycotina</taxon>
        <taxon>Mucoromycetes</taxon>
        <taxon>Mucorales</taxon>
        <taxon>Mucorineae</taxon>
        <taxon>Rhizopodaceae</taxon>
        <taxon>Rhizopus</taxon>
    </lineage>
</organism>
<sequence length="320" mass="37081">MGFNMTKQLKEYREVAVEGAQRRKQPSDSRVLSAIAQLEYEKQNVVMKDVKTDEHFEFVDDEVVMACRKMQNLSTRDITQDEAEDKIAEIKLKTAISDIKTVTKIVTDMLPHLLYNSQSLNHREGEAYLIIELLKVFFTNCLVSKLIGMKYDWLTYHLLPHPNHPMNQTVLPDFVMFVEPLSAIMFELLFVEVKRRGNKSNGNSESDLVKLGKEMQIALNKLMFQGVVDPEVVAYLLKMDLRFNGQYRMIEISKFYISMKSVDDLMVLPSILEKLAQVKKIIQSTMKKLYESIEDEEKKDDFSQYTRMACGLPVQVKNNK</sequence>